<reference evidence="1 2" key="1">
    <citation type="submission" date="2018-07" db="EMBL/GenBank/DDBJ databases">
        <title>The complete nuclear genome of the prasinophyte Chloropicon primus (CCMP1205).</title>
        <authorList>
            <person name="Pombert J.-F."/>
            <person name="Otis C."/>
            <person name="Turmel M."/>
            <person name="Lemieux C."/>
        </authorList>
    </citation>
    <scope>NUCLEOTIDE SEQUENCE [LARGE SCALE GENOMIC DNA]</scope>
    <source>
        <strain evidence="1 2">CCMP1205</strain>
    </source>
</reference>
<evidence type="ECO:0000313" key="2">
    <source>
        <dbReference type="Proteomes" id="UP000316726"/>
    </source>
</evidence>
<dbReference type="EMBL" id="CP031044">
    <property type="protein sequence ID" value="QDZ23722.1"/>
    <property type="molecule type" value="Genomic_DNA"/>
</dbReference>
<gene>
    <name evidence="1" type="ORF">A3770_11p62400</name>
</gene>
<organism evidence="1 2">
    <name type="scientific">Chloropicon primus</name>
    <dbReference type="NCBI Taxonomy" id="1764295"/>
    <lineage>
        <taxon>Eukaryota</taxon>
        <taxon>Viridiplantae</taxon>
        <taxon>Chlorophyta</taxon>
        <taxon>Chloropicophyceae</taxon>
        <taxon>Chloropicales</taxon>
        <taxon>Chloropicaceae</taxon>
        <taxon>Chloropicon</taxon>
    </lineage>
</organism>
<evidence type="ECO:0000313" key="1">
    <source>
        <dbReference type="EMBL" id="QDZ23722.1"/>
    </source>
</evidence>
<sequence length="149" mass="16500">MTADEVAVLWEGTVASPGWQKHIVDLTDFQGEEIELSVAVSARSNANYDWFVLAEPELLFGFEKVASLVDSRVELQKRTVLLAGEEETSSSSGEVHGSRAYTGEFQSGGEAKRGVYIHPPFKNDVKGRMDVSFKFRVQHEQGNGVDHEL</sequence>
<dbReference type="Proteomes" id="UP000316726">
    <property type="component" value="Chromosome 11"/>
</dbReference>
<protein>
    <submittedName>
        <fullName evidence="1">Uncharacterized protein</fullName>
    </submittedName>
</protein>
<name>A0A5B8MW24_9CHLO</name>
<accession>A0A5B8MW24</accession>
<keyword evidence="2" id="KW-1185">Reference proteome</keyword>
<proteinExistence type="predicted"/>
<dbReference type="AlphaFoldDB" id="A0A5B8MW24"/>